<dbReference type="PANTHER" id="PTHR43798:SF31">
    <property type="entry name" value="AB HYDROLASE SUPERFAMILY PROTEIN YCLE"/>
    <property type="match status" value="1"/>
</dbReference>
<dbReference type="Gene3D" id="3.40.50.1820">
    <property type="entry name" value="alpha/beta hydrolase"/>
    <property type="match status" value="1"/>
</dbReference>
<sequence>MNGPTAGKPFRVEQTWFAEYGQGPPAVLLHPGGVDARSLQITVDGMSPYFRVYTPERRGHGRTPDVDGPMSYEAMAEDTIAFLEANVPGPVSLVGCSDGAVVALAVAMRRPDLVSRLVCVAGVFNRSGWMNGSDAGEVPDFIRQGYGELSPDGAVHFDVVMGKLDQMHATGPSYTAQDLATLPTRTLIMIGDDDEVSLEHAAAMYRALPEAELAVVPGTSHGLLVEKPELCNLLIIDFLSKAPVPTFAPIRRALDVSG</sequence>
<dbReference type="PANTHER" id="PTHR43798">
    <property type="entry name" value="MONOACYLGLYCEROL LIPASE"/>
    <property type="match status" value="1"/>
</dbReference>
<dbReference type="GO" id="GO:0016020">
    <property type="term" value="C:membrane"/>
    <property type="evidence" value="ECO:0007669"/>
    <property type="project" value="TreeGrafter"/>
</dbReference>
<gene>
    <name evidence="3" type="ORF">AVDCRST_MAG83-2341</name>
</gene>
<name>A0A6J4IJ01_9MICC</name>
<dbReference type="Pfam" id="PF12697">
    <property type="entry name" value="Abhydrolase_6"/>
    <property type="match status" value="1"/>
</dbReference>
<evidence type="ECO:0000313" key="3">
    <source>
        <dbReference type="EMBL" id="CAA9254146.1"/>
    </source>
</evidence>
<dbReference type="AlphaFoldDB" id="A0A6J4IJ01"/>
<organism evidence="3">
    <name type="scientific">uncultured Arthrobacter sp</name>
    <dbReference type="NCBI Taxonomy" id="114050"/>
    <lineage>
        <taxon>Bacteria</taxon>
        <taxon>Bacillati</taxon>
        <taxon>Actinomycetota</taxon>
        <taxon>Actinomycetes</taxon>
        <taxon>Micrococcales</taxon>
        <taxon>Micrococcaceae</taxon>
        <taxon>Arthrobacter</taxon>
        <taxon>environmental samples</taxon>
    </lineage>
</organism>
<dbReference type="InterPro" id="IPR000073">
    <property type="entry name" value="AB_hydrolase_1"/>
</dbReference>
<keyword evidence="1" id="KW-0378">Hydrolase</keyword>
<feature type="domain" description="AB hydrolase-1" evidence="2">
    <location>
        <begin position="27"/>
        <end position="230"/>
    </location>
</feature>
<dbReference type="GO" id="GO:0016787">
    <property type="term" value="F:hydrolase activity"/>
    <property type="evidence" value="ECO:0007669"/>
    <property type="project" value="UniProtKB-KW"/>
</dbReference>
<evidence type="ECO:0000256" key="1">
    <source>
        <dbReference type="ARBA" id="ARBA00022801"/>
    </source>
</evidence>
<evidence type="ECO:0000259" key="2">
    <source>
        <dbReference type="Pfam" id="PF12697"/>
    </source>
</evidence>
<proteinExistence type="predicted"/>
<dbReference type="InterPro" id="IPR050266">
    <property type="entry name" value="AB_hydrolase_sf"/>
</dbReference>
<dbReference type="EMBL" id="CADCTE010000131">
    <property type="protein sequence ID" value="CAA9254146.1"/>
    <property type="molecule type" value="Genomic_DNA"/>
</dbReference>
<protein>
    <recommendedName>
        <fullName evidence="2">AB hydrolase-1 domain-containing protein</fullName>
    </recommendedName>
</protein>
<reference evidence="3" key="1">
    <citation type="submission" date="2020-02" db="EMBL/GenBank/DDBJ databases">
        <authorList>
            <person name="Meier V. D."/>
        </authorList>
    </citation>
    <scope>NUCLEOTIDE SEQUENCE</scope>
    <source>
        <strain evidence="3">AVDCRST_MAG83</strain>
    </source>
</reference>
<dbReference type="InterPro" id="IPR029058">
    <property type="entry name" value="AB_hydrolase_fold"/>
</dbReference>
<accession>A0A6J4IJ01</accession>
<dbReference type="RefSeq" id="WP_294568444.1">
    <property type="nucleotide sequence ID" value="NZ_CADCTE010000131.1"/>
</dbReference>
<dbReference type="SUPFAM" id="SSF53474">
    <property type="entry name" value="alpha/beta-Hydrolases"/>
    <property type="match status" value="1"/>
</dbReference>